<keyword evidence="1 3" id="KW-0808">Transferase</keyword>
<proteinExistence type="predicted"/>
<dbReference type="Pfam" id="PF13522">
    <property type="entry name" value="GATase_6"/>
    <property type="match status" value="1"/>
</dbReference>
<gene>
    <name evidence="3" type="primary">glmS_1</name>
    <name evidence="3" type="ORF">DSM25559_0991</name>
</gene>
<keyword evidence="3" id="KW-0032">Aminotransferase</keyword>
<evidence type="ECO:0000313" key="4">
    <source>
        <dbReference type="Proteomes" id="UP000187891"/>
    </source>
</evidence>
<accession>A0A1R3TCT1</accession>
<dbReference type="InterPro" id="IPR029055">
    <property type="entry name" value="Ntn_hydrolases_N"/>
</dbReference>
<dbReference type="PANTHER" id="PTHR11907">
    <property type="entry name" value="AMIDOPHOSPHORIBOSYLTRANSFERASE"/>
    <property type="match status" value="1"/>
</dbReference>
<dbReference type="AlphaFoldDB" id="A0A1R3TCT1"/>
<dbReference type="Gene3D" id="3.60.20.10">
    <property type="entry name" value="Glutamine Phosphoribosylpyrophosphate, subunit 1, domain 1"/>
    <property type="match status" value="1"/>
</dbReference>
<sequence>MCGIVGLFLKDKSLEPQLGDLLSDMLITMTDRGPDSAGIAIYGAPAAGKAKVTLQSAQPDVDFVGLDADLATAGISAAVAVKSTHAVVEIAADKLSSVRAVLSGIRPNIRIMGSGDSVEIYKETGLPKDVVARFDVRSMGGTHGIGHTRMATESAVTTLGAHPFSTGADQCLVHNGSLSNHNNLRRELVREGMTFETQNDSEVAAAYLTAEMANGKDLGEALTGALDDLDGFFTFVVGTKSGFGVVRDPIACKPAVMAETDQYVAFGSEYRALVNLPGIETARVWEPEPATVYFWDHDKAA</sequence>
<dbReference type="PROSITE" id="PS51278">
    <property type="entry name" value="GATASE_TYPE_2"/>
    <property type="match status" value="1"/>
</dbReference>
<dbReference type="Proteomes" id="UP000187891">
    <property type="component" value="Unassembled WGS sequence"/>
</dbReference>
<dbReference type="STRING" id="1907666.DSM25559_0991"/>
<evidence type="ECO:0000313" key="3">
    <source>
        <dbReference type="EMBL" id="SCX11085.1"/>
    </source>
</evidence>
<dbReference type="RefSeq" id="WP_077118604.1">
    <property type="nucleotide sequence ID" value="NZ_FMUE01000002.1"/>
</dbReference>
<dbReference type="EMBL" id="FMUE01000002">
    <property type="protein sequence ID" value="SCX11085.1"/>
    <property type="molecule type" value="Genomic_DNA"/>
</dbReference>
<dbReference type="InterPro" id="IPR017932">
    <property type="entry name" value="GATase_2_dom"/>
</dbReference>
<name>A0A1R3TCT1_9HYPH</name>
<reference evidence="4" key="1">
    <citation type="submission" date="2016-10" db="EMBL/GenBank/DDBJ databases">
        <authorList>
            <person name="Wibberg D."/>
        </authorList>
    </citation>
    <scope>NUCLEOTIDE SEQUENCE [LARGE SCALE GENOMIC DNA]</scope>
</reference>
<protein>
    <submittedName>
        <fullName evidence="3">Glutamine-fructose-6-phosphate aminotransferase</fullName>
        <ecNumber evidence="3">2.6.1.16</ecNumber>
    </submittedName>
</protein>
<evidence type="ECO:0000256" key="2">
    <source>
        <dbReference type="ARBA" id="ARBA00022962"/>
    </source>
</evidence>
<dbReference type="GO" id="GO:0004360">
    <property type="term" value="F:glutamine-fructose-6-phosphate transaminase (isomerizing) activity"/>
    <property type="evidence" value="ECO:0007669"/>
    <property type="project" value="UniProtKB-EC"/>
</dbReference>
<organism evidence="3 4">
    <name type="scientific">Agrobacterium rosae</name>
    <dbReference type="NCBI Taxonomy" id="1972867"/>
    <lineage>
        <taxon>Bacteria</taxon>
        <taxon>Pseudomonadati</taxon>
        <taxon>Pseudomonadota</taxon>
        <taxon>Alphaproteobacteria</taxon>
        <taxon>Hyphomicrobiales</taxon>
        <taxon>Rhizobiaceae</taxon>
        <taxon>Rhizobium/Agrobacterium group</taxon>
        <taxon>Agrobacterium</taxon>
    </lineage>
</organism>
<keyword evidence="2" id="KW-0315">Glutamine amidotransferase</keyword>
<evidence type="ECO:0000256" key="1">
    <source>
        <dbReference type="ARBA" id="ARBA00022679"/>
    </source>
</evidence>
<dbReference type="CDD" id="cd01907">
    <property type="entry name" value="GlxB"/>
    <property type="match status" value="1"/>
</dbReference>
<dbReference type="EC" id="2.6.1.16" evidence="3"/>
<dbReference type="SUPFAM" id="SSF56235">
    <property type="entry name" value="N-terminal nucleophile aminohydrolases (Ntn hydrolases)"/>
    <property type="match status" value="1"/>
</dbReference>